<organism evidence="1 2">
    <name type="scientific">Thomasclavelia ramosa</name>
    <dbReference type="NCBI Taxonomy" id="1547"/>
    <lineage>
        <taxon>Bacteria</taxon>
        <taxon>Bacillati</taxon>
        <taxon>Bacillota</taxon>
        <taxon>Erysipelotrichia</taxon>
        <taxon>Erysipelotrichales</taxon>
        <taxon>Coprobacillaceae</taxon>
        <taxon>Thomasclavelia</taxon>
    </lineage>
</organism>
<accession>A0AB35IKY7</accession>
<evidence type="ECO:0000313" key="1">
    <source>
        <dbReference type="EMBL" id="MDB7085142.1"/>
    </source>
</evidence>
<dbReference type="EMBL" id="JAQLKE010000031">
    <property type="protein sequence ID" value="MDB7085142.1"/>
    <property type="molecule type" value="Genomic_DNA"/>
</dbReference>
<sequence length="160" mass="19314">MNGQNKRVIMYKTFICYINEDLLNAFYAKRITTNFSEWIRKEAMKCYSIKLNNKNDILDLKDKVLLEYYDNIGEWIKERMRIAMSKKSYEDTKYIIMRYINENNFLYLYEDTLLSLKCNIPIYNWSSNKLKAKLFDYTEDARKCIEEEVSSNYKCIVTAI</sequence>
<name>A0AB35IKY7_9FIRM</name>
<dbReference type="RefSeq" id="WP_272019141.1">
    <property type="nucleotide sequence ID" value="NZ_JAQLKE010000031.1"/>
</dbReference>
<protein>
    <submittedName>
        <fullName evidence="1">Uncharacterized protein</fullName>
    </submittedName>
</protein>
<proteinExistence type="predicted"/>
<gene>
    <name evidence="1" type="ORF">PM738_15145</name>
</gene>
<reference evidence="1" key="1">
    <citation type="submission" date="2023-01" db="EMBL/GenBank/DDBJ databases">
        <title>Human gut microbiome strain richness.</title>
        <authorList>
            <person name="Chen-Liaw A."/>
        </authorList>
    </citation>
    <scope>NUCLEOTIDE SEQUENCE</scope>
    <source>
        <strain evidence="1">1001217st2_G6_1001217B_191108</strain>
    </source>
</reference>
<comment type="caution">
    <text evidence="1">The sequence shown here is derived from an EMBL/GenBank/DDBJ whole genome shotgun (WGS) entry which is preliminary data.</text>
</comment>
<dbReference type="AlphaFoldDB" id="A0AB35IKY7"/>
<dbReference type="Proteomes" id="UP001211987">
    <property type="component" value="Unassembled WGS sequence"/>
</dbReference>
<evidence type="ECO:0000313" key="2">
    <source>
        <dbReference type="Proteomes" id="UP001211987"/>
    </source>
</evidence>